<keyword evidence="4" id="KW-1185">Reference proteome</keyword>
<comment type="similarity">
    <text evidence="1">Belongs to the site-specific recombinase resolvase family.</text>
</comment>
<dbReference type="Proteomes" id="UP000537131">
    <property type="component" value="Unassembled WGS sequence"/>
</dbReference>
<comment type="caution">
    <text evidence="3">The sequence shown here is derived from an EMBL/GenBank/DDBJ whole genome shotgun (WGS) entry which is preliminary data.</text>
</comment>
<dbReference type="InterPro" id="IPR050639">
    <property type="entry name" value="SSR_resolvase"/>
</dbReference>
<sequence length="193" mass="21641">MKVGYVRVSCGETQNTARQDTLMAELQVDKIYTDKMSGKDASNRPQLQSMLDFVREGDVVVSESISRIARSTRDFLSIMDKLNQKGVTYISRKESIDTSTPQGVFMMTVFAALSELERQTTRQRALEGIAEAKKRGVYKGRKPIAIDAGKFKSVYTDWKAGKITAVEAYKKLGISASSWYRRVKDYGNRGATL</sequence>
<evidence type="ECO:0000313" key="3">
    <source>
        <dbReference type="EMBL" id="NMM65527.1"/>
    </source>
</evidence>
<dbReference type="GO" id="GO:0003677">
    <property type="term" value="F:DNA binding"/>
    <property type="evidence" value="ECO:0007669"/>
    <property type="project" value="InterPro"/>
</dbReference>
<dbReference type="PROSITE" id="PS51736">
    <property type="entry name" value="RECOMBINASES_3"/>
    <property type="match status" value="1"/>
</dbReference>
<dbReference type="GO" id="GO:0000150">
    <property type="term" value="F:DNA strand exchange activity"/>
    <property type="evidence" value="ECO:0007669"/>
    <property type="project" value="InterPro"/>
</dbReference>
<dbReference type="PANTHER" id="PTHR30461:SF26">
    <property type="entry name" value="RESOLVASE HOMOLOG YNEB"/>
    <property type="match status" value="1"/>
</dbReference>
<dbReference type="SUPFAM" id="SSF53041">
    <property type="entry name" value="Resolvase-like"/>
    <property type="match status" value="1"/>
</dbReference>
<name>A0A7Y0ELC0_9CLOT</name>
<dbReference type="SMART" id="SM00857">
    <property type="entry name" value="Resolvase"/>
    <property type="match status" value="1"/>
</dbReference>
<dbReference type="Gene3D" id="3.40.50.1390">
    <property type="entry name" value="Resolvase, N-terminal catalytic domain"/>
    <property type="match status" value="1"/>
</dbReference>
<dbReference type="EMBL" id="JABBNI010000065">
    <property type="protein sequence ID" value="NMM65527.1"/>
    <property type="molecule type" value="Genomic_DNA"/>
</dbReference>
<proteinExistence type="inferred from homology"/>
<dbReference type="AlphaFoldDB" id="A0A7Y0ELC0"/>
<feature type="domain" description="Resolvase/invertase-type recombinase catalytic" evidence="2">
    <location>
        <begin position="1"/>
        <end position="136"/>
    </location>
</feature>
<dbReference type="CDD" id="cd03768">
    <property type="entry name" value="SR_ResInv"/>
    <property type="match status" value="1"/>
</dbReference>
<reference evidence="3 4" key="2">
    <citation type="submission" date="2020-06" db="EMBL/GenBank/DDBJ databases">
        <title>Complete Genome Sequence of Clostridium muelleri sp. nov. P21T, an Acid-Alcohol Producing Acetogen Isolated from Old Hay.</title>
        <authorList>
            <person name="Duncan K.E."/>
            <person name="Tanner R.S."/>
        </authorList>
    </citation>
    <scope>NUCLEOTIDE SEQUENCE [LARGE SCALE GENOMIC DNA]</scope>
    <source>
        <strain evidence="3 4">P21</strain>
    </source>
</reference>
<dbReference type="PANTHER" id="PTHR30461">
    <property type="entry name" value="DNA-INVERTASE FROM LAMBDOID PROPHAGE"/>
    <property type="match status" value="1"/>
</dbReference>
<evidence type="ECO:0000313" key="4">
    <source>
        <dbReference type="Proteomes" id="UP000537131"/>
    </source>
</evidence>
<protein>
    <submittedName>
        <fullName evidence="3">Recombinase family protein</fullName>
    </submittedName>
</protein>
<evidence type="ECO:0000259" key="2">
    <source>
        <dbReference type="PROSITE" id="PS51736"/>
    </source>
</evidence>
<organism evidence="3 4">
    <name type="scientific">Clostridium muellerianum</name>
    <dbReference type="NCBI Taxonomy" id="2716538"/>
    <lineage>
        <taxon>Bacteria</taxon>
        <taxon>Bacillati</taxon>
        <taxon>Bacillota</taxon>
        <taxon>Clostridia</taxon>
        <taxon>Eubacteriales</taxon>
        <taxon>Clostridiaceae</taxon>
        <taxon>Clostridium</taxon>
    </lineage>
</organism>
<dbReference type="InterPro" id="IPR036162">
    <property type="entry name" value="Resolvase-like_N_sf"/>
</dbReference>
<dbReference type="Pfam" id="PF00239">
    <property type="entry name" value="Resolvase"/>
    <property type="match status" value="1"/>
</dbReference>
<gene>
    <name evidence="3" type="ORF">HBE96_23400</name>
</gene>
<dbReference type="InterPro" id="IPR006119">
    <property type="entry name" value="Resolv_N"/>
</dbReference>
<accession>A0A7Y0ELC0</accession>
<reference evidence="3 4" key="1">
    <citation type="submission" date="2020-04" db="EMBL/GenBank/DDBJ databases">
        <authorList>
            <person name="Doyle D.A."/>
        </authorList>
    </citation>
    <scope>NUCLEOTIDE SEQUENCE [LARGE SCALE GENOMIC DNA]</scope>
    <source>
        <strain evidence="3 4">P21</strain>
    </source>
</reference>
<evidence type="ECO:0000256" key="1">
    <source>
        <dbReference type="ARBA" id="ARBA00009913"/>
    </source>
</evidence>
<dbReference type="RefSeq" id="WP_169300105.1">
    <property type="nucleotide sequence ID" value="NZ_JABBNI010000065.1"/>
</dbReference>